<dbReference type="PROSITE" id="PS50989">
    <property type="entry name" value="COA_CT_CTER"/>
    <property type="match status" value="1"/>
</dbReference>
<name>A0AAU9CEJ4_9BACT</name>
<dbReference type="InterPro" id="IPR011763">
    <property type="entry name" value="COA_CT_C"/>
</dbReference>
<feature type="domain" description="CoA carboxyltransferase N-terminal" evidence="1">
    <location>
        <begin position="22"/>
        <end position="275"/>
    </location>
</feature>
<dbReference type="PROSITE" id="PS50980">
    <property type="entry name" value="COA_CT_NTER"/>
    <property type="match status" value="1"/>
</dbReference>
<dbReference type="KEGG" id="fax:FUAX_29830"/>
<organism evidence="3 4">
    <name type="scientific">Fulvitalea axinellae</name>
    <dbReference type="NCBI Taxonomy" id="1182444"/>
    <lineage>
        <taxon>Bacteria</taxon>
        <taxon>Pseudomonadati</taxon>
        <taxon>Bacteroidota</taxon>
        <taxon>Cytophagia</taxon>
        <taxon>Cytophagales</taxon>
        <taxon>Persicobacteraceae</taxon>
        <taxon>Fulvitalea</taxon>
    </lineage>
</organism>
<dbReference type="AlphaFoldDB" id="A0AAU9CEJ4"/>
<reference evidence="3 4" key="1">
    <citation type="submission" date="2021-12" db="EMBL/GenBank/DDBJ databases">
        <title>Genome sequencing of bacteria with rrn-lacking chromosome and rrn-plasmid.</title>
        <authorList>
            <person name="Anda M."/>
            <person name="Iwasaki W."/>
        </authorList>
    </citation>
    <scope>NUCLEOTIDE SEQUENCE [LARGE SCALE GENOMIC DNA]</scope>
    <source>
        <strain evidence="3 4">DSM 100852</strain>
    </source>
</reference>
<dbReference type="GO" id="GO:0016874">
    <property type="term" value="F:ligase activity"/>
    <property type="evidence" value="ECO:0007669"/>
    <property type="project" value="InterPro"/>
</dbReference>
<dbReference type="EMBL" id="AP025314">
    <property type="protein sequence ID" value="BDD10551.1"/>
    <property type="molecule type" value="Genomic_DNA"/>
</dbReference>
<keyword evidence="4" id="KW-1185">Reference proteome</keyword>
<dbReference type="RefSeq" id="WP_338392097.1">
    <property type="nucleotide sequence ID" value="NZ_AP025314.1"/>
</dbReference>
<accession>A0AAU9CEJ4</accession>
<dbReference type="InterPro" id="IPR034733">
    <property type="entry name" value="AcCoA_carboxyl_beta"/>
</dbReference>
<dbReference type="InterPro" id="IPR045190">
    <property type="entry name" value="MCCB/AccD1-like"/>
</dbReference>
<dbReference type="SUPFAM" id="SSF52096">
    <property type="entry name" value="ClpP/crotonase"/>
    <property type="match status" value="2"/>
</dbReference>
<dbReference type="Gene3D" id="3.90.226.10">
    <property type="entry name" value="2-enoyl-CoA Hydratase, Chain A, domain 1"/>
    <property type="match status" value="2"/>
</dbReference>
<evidence type="ECO:0000259" key="2">
    <source>
        <dbReference type="PROSITE" id="PS50989"/>
    </source>
</evidence>
<protein>
    <submittedName>
        <fullName evidence="3">Acetyl-CoA carboxylase carboxyltransferase subunit</fullName>
    </submittedName>
</protein>
<evidence type="ECO:0000313" key="3">
    <source>
        <dbReference type="EMBL" id="BDD10551.1"/>
    </source>
</evidence>
<dbReference type="PANTHER" id="PTHR22855:SF46">
    <property type="entry name" value="METHYLCROTONOYL-COA CARBOXYLASE"/>
    <property type="match status" value="1"/>
</dbReference>
<evidence type="ECO:0000259" key="1">
    <source>
        <dbReference type="PROSITE" id="PS50980"/>
    </source>
</evidence>
<gene>
    <name evidence="3" type="ORF">FUAX_29830</name>
</gene>
<dbReference type="InterPro" id="IPR011762">
    <property type="entry name" value="COA_CT_N"/>
</dbReference>
<proteinExistence type="predicted"/>
<dbReference type="PANTHER" id="PTHR22855">
    <property type="entry name" value="ACETYL, PROPIONYL, PYRUVATE, AND GLUTACONYL CARBOXYLASE-RELATED"/>
    <property type="match status" value="1"/>
</dbReference>
<dbReference type="InterPro" id="IPR029045">
    <property type="entry name" value="ClpP/crotonase-like_dom_sf"/>
</dbReference>
<feature type="domain" description="CoA carboxyltransferase C-terminal" evidence="2">
    <location>
        <begin position="275"/>
        <end position="533"/>
    </location>
</feature>
<dbReference type="Pfam" id="PF01039">
    <property type="entry name" value="Carboxyl_trans"/>
    <property type="match status" value="1"/>
</dbReference>
<evidence type="ECO:0000313" key="4">
    <source>
        <dbReference type="Proteomes" id="UP001348817"/>
    </source>
</evidence>
<dbReference type="Proteomes" id="UP001348817">
    <property type="component" value="Chromosome"/>
</dbReference>
<dbReference type="FunFam" id="3.90.226.10:FF:000004">
    <property type="entry name" value="Methylcrotonoyl-CoA carboxylase beta chain"/>
    <property type="match status" value="1"/>
</dbReference>
<dbReference type="FunFam" id="3.90.226.10:FF:000030">
    <property type="entry name" value="Acetyl-CoA carboxylase carboxyltransferase subunit"/>
    <property type="match status" value="1"/>
</dbReference>
<sequence>MRTYQSRILPDSPAYRENCIENEKLLDRLKDALSSSRFQGAEKYVERARARGRMLASERLELLLDQDSPFLELLPLAGLDQEGGFGPGGTLIAGVGLVSDKICMVVSNVGTLKGGAIDYPTVQKHIRLAEIADENKLPVIYLVESAGVNLPDQEKIFNACGTLFRSITKRSKRGIPTISVVFGNSTAGGAYIPGMSDYAIFVKDQAKVFLAGPPLVKMATNEVADEESLGGAEMHSRVSGVADYLARTEEEALGMARDVIEFVKVPNDASFVKHEPKEPVLDINELSGIVPTDIKKPFEAREVIARLVDGSEFSEFKPEYGKTLVTAFARIMGMEVGILANNGVLFSDSANKGAQFIQLCNQNRFPLVFLQNITGFMVGQKYETEGIIKHGAKLINAVSNSEVPAITIMMGASYGAGNYAMNGRMYKPRFLFSWPNSRISVMGGEQLTGVMEIIQREAARKSGKEFDEEAALKRKQAMMDDVERKSTAFHSSSHLWDDGVIKPADTRIYLGMCLELIYRSGVESAQDYGVFRM</sequence>